<feature type="domain" description="RRM" evidence="4">
    <location>
        <begin position="263"/>
        <end position="341"/>
    </location>
</feature>
<dbReference type="InterPro" id="IPR035979">
    <property type="entry name" value="RBD_domain_sf"/>
</dbReference>
<keyword evidence="1 2" id="KW-0694">RNA-binding</keyword>
<sequence>MEGNNFEHECKLRDFKKHSHFPYRGRKSFKSNTAEDIHNKKNEEEKFYENQPHYVGGPSQQMAMSTPPTLPFMLHPFNQPYGYDPNICMNSKQGINEIPSHNCMPMLPQLLFDNNFPIPASEVKINPKICATHVLNETKMKPTTNSNTLSAPFEQDLRSWLSLSYDLEEPCIAIQEKCPQSPENQSKSSEGNKLEKLNEKNEEDKVKGDNLYNVAGPSQQIAAETLSSQLVPKTTPIVLTNAILIPSLPGEKRSYKRKPDGCKTVYVGNLPENITRDIIKEAFERCGDISAIRMNNKFCHIRFQDVESVEQALLLTGYTLKIDDKSESAYYSKLIVDYAHSYQDRAEFECKKQKMKHEEDGCPRSPSPLPYYSQYQADFVNDKLRNEETFKEGIQVLLAWLKKGECTKDSTGKFHSMLHNVYSHGKKIMNEKALFDEEFENFKEKAKALNSHFSYILSEIGKVYTAAEMQRNWDLFSKKQRKNIEDWKQEIMDFSSTLISTRDEEDMDLDLSVDNTEDHSSEHQYDGREIYILKKELQDLKQELEWFKWNFRMHNN</sequence>
<dbReference type="SMART" id="SM00360">
    <property type="entry name" value="RRM"/>
    <property type="match status" value="1"/>
</dbReference>
<evidence type="ECO:0000256" key="2">
    <source>
        <dbReference type="PROSITE-ProRule" id="PRU00176"/>
    </source>
</evidence>
<dbReference type="Proteomes" id="UP000887116">
    <property type="component" value="Unassembled WGS sequence"/>
</dbReference>
<evidence type="ECO:0000313" key="5">
    <source>
        <dbReference type="EMBL" id="GFQ87275.1"/>
    </source>
</evidence>
<dbReference type="GO" id="GO:0007624">
    <property type="term" value="P:ultradian rhythm"/>
    <property type="evidence" value="ECO:0007669"/>
    <property type="project" value="InterPro"/>
</dbReference>
<dbReference type="SUPFAM" id="SSF54928">
    <property type="entry name" value="RNA-binding domain, RBD"/>
    <property type="match status" value="1"/>
</dbReference>
<dbReference type="InterPro" id="IPR000504">
    <property type="entry name" value="RRM_dom"/>
</dbReference>
<dbReference type="AlphaFoldDB" id="A0A8X6KUQ5"/>
<dbReference type="PANTHER" id="PTHR16001">
    <property type="entry name" value="ECTO-NOX DISULFIDE-THIOL EXCHANGER"/>
    <property type="match status" value="1"/>
</dbReference>
<dbReference type="InterPro" id="IPR012677">
    <property type="entry name" value="Nucleotide-bd_a/b_plait_sf"/>
</dbReference>
<keyword evidence="6" id="KW-1185">Reference proteome</keyword>
<evidence type="ECO:0000256" key="3">
    <source>
        <dbReference type="SAM" id="MobiDB-lite"/>
    </source>
</evidence>
<protein>
    <submittedName>
        <fullName evidence="5">Ecto-NOX disulfide-thiol exchanger 1</fullName>
    </submittedName>
</protein>
<evidence type="ECO:0000313" key="6">
    <source>
        <dbReference type="Proteomes" id="UP000887116"/>
    </source>
</evidence>
<gene>
    <name evidence="5" type="primary">Enox1</name>
    <name evidence="5" type="ORF">TNCT_212921</name>
</gene>
<evidence type="ECO:0000259" key="4">
    <source>
        <dbReference type="PROSITE" id="PS50102"/>
    </source>
</evidence>
<feature type="compositionally biased region" description="Basic and acidic residues" evidence="3">
    <location>
        <begin position="190"/>
        <end position="208"/>
    </location>
</feature>
<dbReference type="Pfam" id="PF00076">
    <property type="entry name" value="RRM_1"/>
    <property type="match status" value="1"/>
</dbReference>
<dbReference type="InterPro" id="IPR038876">
    <property type="entry name" value="ENOX"/>
</dbReference>
<accession>A0A8X6KUQ5</accession>
<name>A0A8X6KUQ5_TRICU</name>
<dbReference type="OrthoDB" id="10039782at2759"/>
<dbReference type="Gene3D" id="3.30.70.330">
    <property type="match status" value="1"/>
</dbReference>
<proteinExistence type="predicted"/>
<dbReference type="GO" id="GO:0003723">
    <property type="term" value="F:RNA binding"/>
    <property type="evidence" value="ECO:0007669"/>
    <property type="project" value="UniProtKB-UniRule"/>
</dbReference>
<dbReference type="GO" id="GO:0009897">
    <property type="term" value="C:external side of plasma membrane"/>
    <property type="evidence" value="ECO:0007669"/>
    <property type="project" value="InterPro"/>
</dbReference>
<comment type="caution">
    <text evidence="5">The sequence shown here is derived from an EMBL/GenBank/DDBJ whole genome shotgun (WGS) entry which is preliminary data.</text>
</comment>
<reference evidence="5" key="1">
    <citation type="submission" date="2020-07" db="EMBL/GenBank/DDBJ databases">
        <title>Multicomponent nature underlies the extraordinary mechanical properties of spider dragline silk.</title>
        <authorList>
            <person name="Kono N."/>
            <person name="Nakamura H."/>
            <person name="Mori M."/>
            <person name="Yoshida Y."/>
            <person name="Ohtoshi R."/>
            <person name="Malay A.D."/>
            <person name="Moran D.A.P."/>
            <person name="Tomita M."/>
            <person name="Numata K."/>
            <person name="Arakawa K."/>
        </authorList>
    </citation>
    <scope>NUCLEOTIDE SEQUENCE</scope>
</reference>
<dbReference type="EMBL" id="BMAO01003362">
    <property type="protein sequence ID" value="GFQ87275.1"/>
    <property type="molecule type" value="Genomic_DNA"/>
</dbReference>
<feature type="region of interest" description="Disordered" evidence="3">
    <location>
        <begin position="177"/>
        <end position="212"/>
    </location>
</feature>
<evidence type="ECO:0000256" key="1">
    <source>
        <dbReference type="ARBA" id="ARBA00022884"/>
    </source>
</evidence>
<organism evidence="5 6">
    <name type="scientific">Trichonephila clavata</name>
    <name type="common">Joro spider</name>
    <name type="synonym">Nephila clavata</name>
    <dbReference type="NCBI Taxonomy" id="2740835"/>
    <lineage>
        <taxon>Eukaryota</taxon>
        <taxon>Metazoa</taxon>
        <taxon>Ecdysozoa</taxon>
        <taxon>Arthropoda</taxon>
        <taxon>Chelicerata</taxon>
        <taxon>Arachnida</taxon>
        <taxon>Araneae</taxon>
        <taxon>Araneomorphae</taxon>
        <taxon>Entelegynae</taxon>
        <taxon>Araneoidea</taxon>
        <taxon>Nephilidae</taxon>
        <taxon>Trichonephila</taxon>
    </lineage>
</organism>
<dbReference type="PROSITE" id="PS50102">
    <property type="entry name" value="RRM"/>
    <property type="match status" value="1"/>
</dbReference>
<dbReference type="PANTHER" id="PTHR16001:SF4">
    <property type="entry name" value="ECTO-NOX DISULFIDE-THIOL EXCHANGER 1-LIKE PROTEIN"/>
    <property type="match status" value="1"/>
</dbReference>
<dbReference type="GO" id="GO:0016491">
    <property type="term" value="F:oxidoreductase activity"/>
    <property type="evidence" value="ECO:0007669"/>
    <property type="project" value="InterPro"/>
</dbReference>